<evidence type="ECO:0000313" key="13">
    <source>
        <dbReference type="EMBL" id="HAF1207091.1"/>
    </source>
</evidence>
<evidence type="ECO:0000313" key="3">
    <source>
        <dbReference type="EMBL" id="EBO8517394.1"/>
    </source>
</evidence>
<reference evidence="14" key="6">
    <citation type="submission" date="2021-05" db="EMBL/GenBank/DDBJ databases">
        <title>Whole genome PacBio Sequel sequence of Salmonella enterica subsp. enterica.</title>
        <authorList>
            <person name="Hoffmann M."/>
            <person name="Balkey M."/>
            <person name="Luo Y."/>
        </authorList>
    </citation>
    <scope>NUCLEOTIDE SEQUENCE</scope>
    <source>
        <strain evidence="14">CFSAN008798</strain>
    </source>
</reference>
<evidence type="ECO:0000313" key="9">
    <source>
        <dbReference type="EMBL" id="HAC6921271.1"/>
    </source>
</evidence>
<dbReference type="AlphaFoldDB" id="A0A3T3EQI3"/>
<evidence type="ECO:0000313" key="5">
    <source>
        <dbReference type="EMBL" id="EDB5544166.1"/>
    </source>
</evidence>
<proteinExistence type="predicted"/>
<dbReference type="EMBL" id="AAMAUL010000002">
    <property type="protein sequence ID" value="EDF4288591.1"/>
    <property type="molecule type" value="Genomic_DNA"/>
</dbReference>
<dbReference type="EMBL" id="DAARVM010000002">
    <property type="protein sequence ID" value="HAE4106959.1"/>
    <property type="molecule type" value="Genomic_DNA"/>
</dbReference>
<organism evidence="4">
    <name type="scientific">Salmonella muenchen</name>
    <dbReference type="NCBI Taxonomy" id="596"/>
    <lineage>
        <taxon>Bacteria</taxon>
        <taxon>Pseudomonadati</taxon>
        <taxon>Pseudomonadota</taxon>
        <taxon>Gammaproteobacteria</taxon>
        <taxon>Enterobacterales</taxon>
        <taxon>Enterobacteriaceae</taxon>
        <taxon>Salmonella</taxon>
    </lineage>
</organism>
<dbReference type="Pfam" id="PF11726">
    <property type="entry name" value="YagK_YfjJ_C"/>
    <property type="match status" value="1"/>
</dbReference>
<evidence type="ECO:0000259" key="1">
    <source>
        <dbReference type="Pfam" id="PF11726"/>
    </source>
</evidence>
<dbReference type="EMBL" id="DAASSO010000018">
    <property type="protein sequence ID" value="HAE6850437.1"/>
    <property type="molecule type" value="Genomic_DNA"/>
</dbReference>
<dbReference type="InterPro" id="IPR057271">
    <property type="entry name" value="YagK_YfjJ_C"/>
</dbReference>
<evidence type="ECO:0000313" key="7">
    <source>
        <dbReference type="EMBL" id="EDG5818945.1"/>
    </source>
</evidence>
<evidence type="ECO:0000313" key="6">
    <source>
        <dbReference type="EMBL" id="EDF4288591.1"/>
    </source>
</evidence>
<dbReference type="EMBL" id="VCUZ02000001">
    <property type="protein sequence ID" value="TRD77047.1"/>
    <property type="molecule type" value="Genomic_DNA"/>
</dbReference>
<dbReference type="EMBL" id="AAKOAO010000004">
    <property type="protein sequence ID" value="ECT8352882.1"/>
    <property type="molecule type" value="Genomic_DNA"/>
</dbReference>
<protein>
    <submittedName>
        <fullName evidence="4">Inovirus Gp2 family protein</fullName>
    </submittedName>
</protein>
<dbReference type="EMBL" id="AAMFDB010000013">
    <property type="protein sequence ID" value="EDG7236134.1"/>
    <property type="molecule type" value="Genomic_DNA"/>
</dbReference>
<dbReference type="EMBL" id="DAARZU010000012">
    <property type="protein sequence ID" value="HAE4637247.1"/>
    <property type="molecule type" value="Genomic_DNA"/>
</dbReference>
<evidence type="ECO:0000313" key="2">
    <source>
        <dbReference type="EMBL" id="EBM7378509.1"/>
    </source>
</evidence>
<feature type="domain" description="YagK/YfjJ C-terminal" evidence="1">
    <location>
        <begin position="26"/>
        <end position="205"/>
    </location>
</feature>
<reference evidence="4" key="3">
    <citation type="submission" date="2018-07" db="EMBL/GenBank/DDBJ databases">
        <authorList>
            <consortium name="PulseNet: The National Subtyping Network for Foodborne Disease Surveillance"/>
            <person name="Tarr C.L."/>
            <person name="Trees E."/>
            <person name="Katz L.S."/>
            <person name="Carleton-Romer H.A."/>
            <person name="Stroika S."/>
            <person name="Kucerova Z."/>
            <person name="Roache K.F."/>
            <person name="Sabol A.L."/>
            <person name="Besser J."/>
            <person name="Gerner-Smidt P."/>
        </authorList>
    </citation>
    <scope>NUCLEOTIDE SEQUENCE</scope>
    <source>
        <strain evidence="5">PNUSAS002389</strain>
        <strain evidence="4">PNUSAS004963</strain>
        <strain evidence="6">PNUSAS007787</strain>
        <strain evidence="7">PNUSAS011493</strain>
        <strain evidence="8">PNUSAS011578</strain>
    </source>
</reference>
<evidence type="ECO:0000313" key="11">
    <source>
        <dbReference type="EMBL" id="HAE4637247.1"/>
    </source>
</evidence>
<reference evidence="2" key="5">
    <citation type="submission" date="2019-06" db="EMBL/GenBank/DDBJ databases">
        <authorList>
            <consortium name="GenomeTrakr network: Whole genome sequencing for foodborne pathogen traceback"/>
        </authorList>
    </citation>
    <scope>NUCLEOTIDE SEQUENCE</scope>
    <source>
        <strain evidence="14">CFSAN008798</strain>
        <strain evidence="2">FDA00000939</strain>
        <strain evidence="3">FDA00002104</strain>
    </source>
</reference>
<dbReference type="EMBL" id="CP075048">
    <property type="protein sequence ID" value="QVY39251.1"/>
    <property type="molecule type" value="Genomic_DNA"/>
</dbReference>
<sequence length="207" mass="24867">MINLSSNGPSNIKHIKRIKDTLNKSLREYHRTMILRIDLRLPENSPYEKDSTLITRFMESLKSQKNADRLNKISLRKRTHHCRIRYVWVREFNNKGRKHYHLALFFNQEAYAYPGTYKPDHEGKYRHNLAYMIMEAWVRVLHLDQEESYQQYYRLIQFPDNCHARLNMNGLSYQSDYAVIMNRLSYLAKEYSKDYSDGKRNFGCSIG</sequence>
<reference evidence="9" key="1">
    <citation type="journal article" date="2018" name="Genome Biol.">
        <title>SKESA: strategic k-mer extension for scrupulous assemblies.</title>
        <authorList>
            <person name="Souvorov A."/>
            <person name="Agarwala R."/>
            <person name="Lipman D.J."/>
        </authorList>
    </citation>
    <scope>NUCLEOTIDE SEQUENCE</scope>
    <source>
        <strain evidence="11">11-0524</strain>
        <strain evidence="10">12-0033</strain>
        <strain evidence="12">12-0651</strain>
        <strain evidence="13">13-4272</strain>
        <strain evidence="9">13-5252</strain>
    </source>
</reference>
<dbReference type="Proteomes" id="UP000318962">
    <property type="component" value="Unassembled WGS sequence"/>
</dbReference>
<dbReference type="EMBL" id="DAAUDP010000005">
    <property type="protein sequence ID" value="HAF1207091.1"/>
    <property type="molecule type" value="Genomic_DNA"/>
</dbReference>
<evidence type="ECO:0000313" key="8">
    <source>
        <dbReference type="EMBL" id="EDG7236134.1"/>
    </source>
</evidence>
<evidence type="ECO:0000313" key="4">
    <source>
        <dbReference type="EMBL" id="ECT8352882.1"/>
    </source>
</evidence>
<evidence type="ECO:0000313" key="12">
    <source>
        <dbReference type="EMBL" id="HAE6850437.1"/>
    </source>
</evidence>
<name>A0A3T3EQI3_SALMU</name>
<evidence type="ECO:0000313" key="15">
    <source>
        <dbReference type="EMBL" id="TRD77047.1"/>
    </source>
</evidence>
<dbReference type="EMBL" id="DAAMJM010000003">
    <property type="protein sequence ID" value="HAC6921271.1"/>
    <property type="molecule type" value="Genomic_DNA"/>
</dbReference>
<accession>A0A3T3EQI3</accession>
<evidence type="ECO:0000313" key="10">
    <source>
        <dbReference type="EMBL" id="HAE4106959.1"/>
    </source>
</evidence>
<reference evidence="15 16" key="4">
    <citation type="journal article" date="2019" name="Appl. Environ. Microbiol.">
        <title>Clinically Unreported Salmonellosis Outbreak Detected via Comparative Genomic Analysis of Municipal Wastewater Salmonella Isolates.</title>
        <authorList>
            <person name="Diemert S."/>
            <person name="Yan T."/>
        </authorList>
    </citation>
    <scope>NUCLEOTIDE SEQUENCE [LARGE SCALE GENOMIC DNA]</scope>
    <source>
        <strain evidence="15 16">HIY0178</strain>
    </source>
</reference>
<dbReference type="EMBL" id="AAGDOI010000002">
    <property type="protein sequence ID" value="EBM7378509.1"/>
    <property type="molecule type" value="Genomic_DNA"/>
</dbReference>
<gene>
    <name evidence="5" type="ORF">A9M81_18655</name>
    <name evidence="3" type="ORF">AH439_08075</name>
    <name evidence="2" type="ORF">AHW29_04435</name>
    <name evidence="14" type="ORF">B6J96_21240</name>
    <name evidence="7" type="ORF">B7588_03770</name>
    <name evidence="8" type="ORF">B8Y53_11395</name>
    <name evidence="4" type="ORF">BOI57_08315</name>
    <name evidence="6" type="ORF">BZ227_08805</name>
    <name evidence="15" type="ORF">FG699_001805</name>
    <name evidence="9" type="ORF">G0D57_16075</name>
    <name evidence="10" type="ORF">G4B42_001553</name>
    <name evidence="11" type="ORF">G4D12_002518</name>
    <name evidence="12" type="ORF">G4L24_003926</name>
    <name evidence="13" type="ORF">G9G20_003079</name>
</gene>
<dbReference type="RefSeq" id="WP_023222165.1">
    <property type="nucleotide sequence ID" value="NZ_CP045056.1"/>
</dbReference>
<dbReference type="EMBL" id="AAMEQW010000002">
    <property type="protein sequence ID" value="EDG5818945.1"/>
    <property type="molecule type" value="Genomic_DNA"/>
</dbReference>
<dbReference type="EMBL" id="AALNWO010000009">
    <property type="protein sequence ID" value="EDB5544166.1"/>
    <property type="molecule type" value="Genomic_DNA"/>
</dbReference>
<evidence type="ECO:0000313" key="14">
    <source>
        <dbReference type="EMBL" id="QVY39251.1"/>
    </source>
</evidence>
<dbReference type="EMBL" id="AAGJVC010000002">
    <property type="protein sequence ID" value="EBO8517394.1"/>
    <property type="molecule type" value="Genomic_DNA"/>
</dbReference>
<evidence type="ECO:0000313" key="16">
    <source>
        <dbReference type="Proteomes" id="UP000318962"/>
    </source>
</evidence>
<reference evidence="9" key="2">
    <citation type="submission" date="2018-07" db="EMBL/GenBank/DDBJ databases">
        <authorList>
            <consortium name="NCBI Pathogen Detection Project"/>
        </authorList>
    </citation>
    <scope>NUCLEOTIDE SEQUENCE</scope>
    <source>
        <strain evidence="11">11-0524</strain>
        <strain evidence="10">12-0033</strain>
        <strain evidence="12">12-0651</strain>
        <strain evidence="13">13-4272</strain>
        <strain evidence="9">13-5252</strain>
    </source>
</reference>